<dbReference type="Proteomes" id="UP001207626">
    <property type="component" value="Unassembled WGS sequence"/>
</dbReference>
<evidence type="ECO:0000259" key="2">
    <source>
        <dbReference type="Pfam" id="PF13490"/>
    </source>
</evidence>
<dbReference type="RefSeq" id="WP_087435395.1">
    <property type="nucleotide sequence ID" value="NZ_JAFFHZ010000002.1"/>
</dbReference>
<name>A0ABT4DSH8_9BACL</name>
<feature type="transmembrane region" description="Helical" evidence="1">
    <location>
        <begin position="173"/>
        <end position="192"/>
    </location>
</feature>
<dbReference type="EMBL" id="JAMDLW010000013">
    <property type="protein sequence ID" value="MCY9520205.1"/>
    <property type="molecule type" value="Genomic_DNA"/>
</dbReference>
<keyword evidence="4" id="KW-1185">Reference proteome</keyword>
<keyword evidence="1" id="KW-0472">Membrane</keyword>
<sequence length="197" mass="22107">MKCAEALEWLSEYSDMPADDPQRQAIDKHLSECEACAEQFAVWAASEHWVEEEADIEYSANPAAGFQMSSVMDRIYKEQDWLMPVHRRSQILSLRSRNVLAGIIAFCMAIFLCALVVLLIRNGQSNMEEVSGLIPTVLAGSEQSSWSTMSIDLPVASVSDPMILHVVPTIPNYWIALSLFGVTFALLLLNWLTRVRK</sequence>
<comment type="caution">
    <text evidence="3">The sequence shown here is derived from an EMBL/GenBank/DDBJ whole genome shotgun (WGS) entry which is preliminary data.</text>
</comment>
<evidence type="ECO:0000256" key="1">
    <source>
        <dbReference type="SAM" id="Phobius"/>
    </source>
</evidence>
<keyword evidence="1" id="KW-0812">Transmembrane</keyword>
<proteinExistence type="predicted"/>
<feature type="transmembrane region" description="Helical" evidence="1">
    <location>
        <begin position="98"/>
        <end position="120"/>
    </location>
</feature>
<gene>
    <name evidence="3" type="ORF">M5X09_11020</name>
</gene>
<evidence type="ECO:0000313" key="3">
    <source>
        <dbReference type="EMBL" id="MCY9520205.1"/>
    </source>
</evidence>
<protein>
    <submittedName>
        <fullName evidence="3">Zf-HC2 domain-containing protein</fullName>
    </submittedName>
</protein>
<organism evidence="3 4">
    <name type="scientific">Paenibacillus apiarius</name>
    <dbReference type="NCBI Taxonomy" id="46240"/>
    <lineage>
        <taxon>Bacteria</taxon>
        <taxon>Bacillati</taxon>
        <taxon>Bacillota</taxon>
        <taxon>Bacilli</taxon>
        <taxon>Bacillales</taxon>
        <taxon>Paenibacillaceae</taxon>
        <taxon>Paenibacillus</taxon>
    </lineage>
</organism>
<evidence type="ECO:0000313" key="4">
    <source>
        <dbReference type="Proteomes" id="UP001207626"/>
    </source>
</evidence>
<dbReference type="GeneID" id="77005820"/>
<accession>A0ABT4DSH8</accession>
<feature type="domain" description="Putative zinc-finger" evidence="2">
    <location>
        <begin position="3"/>
        <end position="37"/>
    </location>
</feature>
<dbReference type="InterPro" id="IPR027383">
    <property type="entry name" value="Znf_put"/>
</dbReference>
<keyword evidence="1" id="KW-1133">Transmembrane helix</keyword>
<dbReference type="Pfam" id="PF13490">
    <property type="entry name" value="zf-HC2"/>
    <property type="match status" value="1"/>
</dbReference>
<reference evidence="3 4" key="1">
    <citation type="submission" date="2022-05" db="EMBL/GenBank/DDBJ databases">
        <title>Genome Sequencing of Bee-Associated Microbes.</title>
        <authorList>
            <person name="Dunlap C."/>
        </authorList>
    </citation>
    <scope>NUCLEOTIDE SEQUENCE [LARGE SCALE GENOMIC DNA]</scope>
    <source>
        <strain evidence="3 4">NRRL NRS-1438</strain>
    </source>
</reference>